<protein>
    <submittedName>
        <fullName evidence="1">Uncharacterized protein</fullName>
    </submittedName>
</protein>
<dbReference type="AlphaFoldDB" id="A0A1M4VP45"/>
<dbReference type="Proteomes" id="UP000184295">
    <property type="component" value="Unassembled WGS sequence"/>
</dbReference>
<proteinExistence type="predicted"/>
<dbReference type="STRING" id="1121881.SAMN02745225_01381"/>
<reference evidence="2" key="1">
    <citation type="submission" date="2016-11" db="EMBL/GenBank/DDBJ databases">
        <authorList>
            <person name="Varghese N."/>
            <person name="Submissions S."/>
        </authorList>
    </citation>
    <scope>NUCLEOTIDE SEQUENCE [LARGE SCALE GENOMIC DNA]</scope>
    <source>
        <strain evidence="2">DSM 19514</strain>
    </source>
</reference>
<organism evidence="1 2">
    <name type="scientific">Ferrithrix thermotolerans DSM 19514</name>
    <dbReference type="NCBI Taxonomy" id="1121881"/>
    <lineage>
        <taxon>Bacteria</taxon>
        <taxon>Bacillati</taxon>
        <taxon>Actinomycetota</taxon>
        <taxon>Acidimicrobiia</taxon>
        <taxon>Acidimicrobiales</taxon>
        <taxon>Acidimicrobiaceae</taxon>
        <taxon>Ferrithrix</taxon>
    </lineage>
</organism>
<evidence type="ECO:0000313" key="2">
    <source>
        <dbReference type="Proteomes" id="UP000184295"/>
    </source>
</evidence>
<dbReference type="EMBL" id="FQUL01000018">
    <property type="protein sequence ID" value="SHE70749.1"/>
    <property type="molecule type" value="Genomic_DNA"/>
</dbReference>
<evidence type="ECO:0000313" key="1">
    <source>
        <dbReference type="EMBL" id="SHE70749.1"/>
    </source>
</evidence>
<sequence>MHRVLQSVIFKRVRMALGLGRAGSRVQDAVDLAIARLVKTRTIVKSLDGSLSLPGTELTQVRVPDDDENSK</sequence>
<accession>A0A1M4VP45</accession>
<name>A0A1M4VP45_9ACTN</name>
<gene>
    <name evidence="1" type="ORF">SAMN02745225_01381</name>
</gene>
<keyword evidence="2" id="KW-1185">Reference proteome</keyword>